<sequence length="160" mass="18310">MDFISPTAGKVTIDQVTQLIERYTEEDPKGTYRIVIGTDSQTSRKTTQFVTALIIHRVGKGARIFYRKVKHKPIHELRHRIYKETEMSLELMELLKEEGFSALLEKWPIEIHLDVGKQGETRKVIQEVVGWVTSVGYIARIKPDSYGASSVADRYTKSIS</sequence>
<dbReference type="Proteomes" id="UP000310541">
    <property type="component" value="Unassembled WGS sequence"/>
</dbReference>
<dbReference type="RefSeq" id="WP_136945833.1">
    <property type="nucleotide sequence ID" value="NZ_SWFM01000001.1"/>
</dbReference>
<dbReference type="InterPro" id="IPR007405">
    <property type="entry name" value="Phage_KVP40_Orf299"/>
</dbReference>
<name>A0A4U1MN19_9BACL</name>
<dbReference type="AlphaFoldDB" id="A0A4U1MN19"/>
<evidence type="ECO:0000313" key="2">
    <source>
        <dbReference type="Proteomes" id="UP000310541"/>
    </source>
</evidence>
<reference evidence="1 2" key="1">
    <citation type="submission" date="2019-04" db="EMBL/GenBank/DDBJ databases">
        <title>Genome sequence of Bacillus hwajinpoensis strain Y2.</title>
        <authorList>
            <person name="Fair J.L."/>
            <person name="Maclea K.S."/>
        </authorList>
    </citation>
    <scope>NUCLEOTIDE SEQUENCE [LARGE SCALE GENOMIC DNA]</scope>
    <source>
        <strain evidence="1 2">Y2</strain>
    </source>
</reference>
<protein>
    <recommendedName>
        <fullName evidence="3">DUF458 domain-containing protein</fullName>
    </recommendedName>
</protein>
<organism evidence="1 2">
    <name type="scientific">Guptibacillus hwajinpoensis</name>
    <dbReference type="NCBI Taxonomy" id="208199"/>
    <lineage>
        <taxon>Bacteria</taxon>
        <taxon>Bacillati</taxon>
        <taxon>Bacillota</taxon>
        <taxon>Bacilli</taxon>
        <taxon>Bacillales</taxon>
        <taxon>Guptibacillaceae</taxon>
        <taxon>Guptibacillus</taxon>
    </lineage>
</organism>
<accession>A0A4U1MN19</accession>
<dbReference type="EMBL" id="SWFM01000001">
    <property type="protein sequence ID" value="TKD71982.1"/>
    <property type="molecule type" value="Genomic_DNA"/>
</dbReference>
<evidence type="ECO:0008006" key="3">
    <source>
        <dbReference type="Google" id="ProtNLM"/>
    </source>
</evidence>
<evidence type="ECO:0000313" key="1">
    <source>
        <dbReference type="EMBL" id="TKD71982.1"/>
    </source>
</evidence>
<dbReference type="PANTHER" id="PTHR39961">
    <property type="entry name" value="HYPOTHETICAL CYTOSOLIC PROTEIN"/>
    <property type="match status" value="1"/>
</dbReference>
<dbReference type="Pfam" id="PF04308">
    <property type="entry name" value="RNaseH_like"/>
    <property type="match status" value="1"/>
</dbReference>
<comment type="caution">
    <text evidence="1">The sequence shown here is derived from an EMBL/GenBank/DDBJ whole genome shotgun (WGS) entry which is preliminary data.</text>
</comment>
<proteinExistence type="predicted"/>
<gene>
    <name evidence="1" type="ORF">FBF83_04060</name>
</gene>
<dbReference type="PANTHER" id="PTHR39961:SF1">
    <property type="entry name" value="DUF458 DOMAIN-CONTAINING PROTEIN"/>
    <property type="match status" value="1"/>
</dbReference>
<dbReference type="OrthoDB" id="37369at2"/>